<protein>
    <submittedName>
        <fullName evidence="2">Uncharacterized protein</fullName>
    </submittedName>
</protein>
<evidence type="ECO:0000256" key="1">
    <source>
        <dbReference type="SAM" id="MobiDB-lite"/>
    </source>
</evidence>
<evidence type="ECO:0000313" key="2">
    <source>
        <dbReference type="EMBL" id="CAJ1371014.1"/>
    </source>
</evidence>
<dbReference type="EMBL" id="CAUJNA010000047">
    <property type="protein sequence ID" value="CAJ1371014.1"/>
    <property type="molecule type" value="Genomic_DNA"/>
</dbReference>
<dbReference type="PANTHER" id="PTHR37473:SF1">
    <property type="entry name" value="EF-HAND DOMAIN-CONTAINING PROTEIN"/>
    <property type="match status" value="1"/>
</dbReference>
<feature type="compositionally biased region" description="Basic and acidic residues" evidence="1">
    <location>
        <begin position="138"/>
        <end position="150"/>
    </location>
</feature>
<name>A0AA36HKS6_9DINO</name>
<proteinExistence type="predicted"/>
<feature type="region of interest" description="Disordered" evidence="1">
    <location>
        <begin position="228"/>
        <end position="254"/>
    </location>
</feature>
<sequence length="254" mass="29420">MAEPQTMPEAGASGGMQGQANLTVAREARKRAELDAQLLANRIALLKQEEEKAWKKIEETKKRAAEIVELRKSNEQKFSAKEHFYKQKWESIRSAQAQNAQQREKAKAVREQTRHGLMEQKHVNAQSTKHQSQSMLLQKKEREAAERQANLERSSYLKQRKDDAKRRLEEERLAQLEKYREDYEARTAQEEMLRARTDALVAKMEKEEMELIQRLQNTQTVQRNAYEELEAALGQTSQQISSSRGPPREPHPAA</sequence>
<comment type="caution">
    <text evidence="2">The sequence shown here is derived from an EMBL/GenBank/DDBJ whole genome shotgun (WGS) entry which is preliminary data.</text>
</comment>
<accession>A0AA36HKS6</accession>
<organism evidence="2 3">
    <name type="scientific">Effrenium voratum</name>
    <dbReference type="NCBI Taxonomy" id="2562239"/>
    <lineage>
        <taxon>Eukaryota</taxon>
        <taxon>Sar</taxon>
        <taxon>Alveolata</taxon>
        <taxon>Dinophyceae</taxon>
        <taxon>Suessiales</taxon>
        <taxon>Symbiodiniaceae</taxon>
        <taxon>Effrenium</taxon>
    </lineage>
</organism>
<dbReference type="AlphaFoldDB" id="A0AA36HKS6"/>
<gene>
    <name evidence="2" type="ORF">EVOR1521_LOCUS1449</name>
</gene>
<keyword evidence="3" id="KW-1185">Reference proteome</keyword>
<feature type="compositionally biased region" description="Basic and acidic residues" evidence="1">
    <location>
        <begin position="102"/>
        <end position="122"/>
    </location>
</feature>
<evidence type="ECO:0000313" key="3">
    <source>
        <dbReference type="Proteomes" id="UP001178507"/>
    </source>
</evidence>
<feature type="region of interest" description="Disordered" evidence="1">
    <location>
        <begin position="1"/>
        <end position="23"/>
    </location>
</feature>
<dbReference type="Proteomes" id="UP001178507">
    <property type="component" value="Unassembled WGS sequence"/>
</dbReference>
<dbReference type="PANTHER" id="PTHR37473">
    <property type="entry name" value="EF-HAND DOMAIN-CONTAINING PROTEIN"/>
    <property type="match status" value="1"/>
</dbReference>
<reference evidence="2" key="1">
    <citation type="submission" date="2023-08" db="EMBL/GenBank/DDBJ databases">
        <authorList>
            <person name="Chen Y."/>
            <person name="Shah S."/>
            <person name="Dougan E. K."/>
            <person name="Thang M."/>
            <person name="Chan C."/>
        </authorList>
    </citation>
    <scope>NUCLEOTIDE SEQUENCE</scope>
</reference>
<feature type="region of interest" description="Disordered" evidence="1">
    <location>
        <begin position="95"/>
        <end position="166"/>
    </location>
</feature>
<feature type="compositionally biased region" description="Polar residues" evidence="1">
    <location>
        <begin position="123"/>
        <end position="136"/>
    </location>
</feature>
<feature type="compositionally biased region" description="Polar residues" evidence="1">
    <location>
        <begin position="234"/>
        <end position="244"/>
    </location>
</feature>